<evidence type="ECO:0000256" key="8">
    <source>
        <dbReference type="ARBA" id="ARBA00023157"/>
    </source>
</evidence>
<gene>
    <name evidence="11" type="ORF">FVE85_3093</name>
</gene>
<keyword evidence="4" id="KW-0862">Zinc</keyword>
<evidence type="ECO:0000256" key="7">
    <source>
        <dbReference type="ARBA" id="ARBA00023128"/>
    </source>
</evidence>
<evidence type="ECO:0000256" key="1">
    <source>
        <dbReference type="ARBA" id="ARBA00006720"/>
    </source>
</evidence>
<comment type="function">
    <text evidence="9">Mitochondrial intermembrane chaperone that participates in the import and insertion of some multi-pass transmembrane proteins into the mitochondrial inner membrane. Also required for the transfer of beta-barrel precursors from the TOM complex to the sorting and assembly machinery (SAM complex) of the outer membrane. Acts as a chaperone-like protein that protects the hydrophobic precursors from aggregation and guide them through the mitochondrial intermembrane space.</text>
</comment>
<dbReference type="GO" id="GO:0015031">
    <property type="term" value="P:protein transport"/>
    <property type="evidence" value="ECO:0007669"/>
    <property type="project" value="UniProtKB-KW"/>
</dbReference>
<dbReference type="InterPro" id="IPR004217">
    <property type="entry name" value="Tim10-like"/>
</dbReference>
<comment type="domain">
    <text evidence="9">The twin CX3C motif contains 4 conserved Cys residues that form 2 disulfide bonds in the mitochondrial intermembrane space.</text>
</comment>
<dbReference type="SUPFAM" id="SSF144122">
    <property type="entry name" value="Tim10-like"/>
    <property type="match status" value="1"/>
</dbReference>
<reference evidence="12" key="1">
    <citation type="journal article" date="2019" name="Nat. Commun.">
        <title>Expansion of phycobilisome linker gene families in mesophilic red algae.</title>
        <authorList>
            <person name="Lee J."/>
            <person name="Kim D."/>
            <person name="Bhattacharya D."/>
            <person name="Yoon H.S."/>
        </authorList>
    </citation>
    <scope>NUCLEOTIDE SEQUENCE [LARGE SCALE GENOMIC DNA]</scope>
    <source>
        <strain evidence="12">CCMP 1328</strain>
    </source>
</reference>
<organism evidence="11 12">
    <name type="scientific">Porphyridium purpureum</name>
    <name type="common">Red alga</name>
    <name type="synonym">Porphyridium cruentum</name>
    <dbReference type="NCBI Taxonomy" id="35688"/>
    <lineage>
        <taxon>Eukaryota</taxon>
        <taxon>Rhodophyta</taxon>
        <taxon>Bangiophyceae</taxon>
        <taxon>Porphyridiales</taxon>
        <taxon>Porphyridiaceae</taxon>
        <taxon>Porphyridium</taxon>
    </lineage>
</organism>
<keyword evidence="7 9" id="KW-0496">Mitochondrion</keyword>
<evidence type="ECO:0000256" key="2">
    <source>
        <dbReference type="ARBA" id="ARBA00022448"/>
    </source>
</evidence>
<evidence type="ECO:0000256" key="4">
    <source>
        <dbReference type="ARBA" id="ARBA00022833"/>
    </source>
</evidence>
<comment type="caution">
    <text evidence="11">The sequence shown here is derived from an EMBL/GenBank/DDBJ whole genome shotgun (WGS) entry which is preliminary data.</text>
</comment>
<dbReference type="OrthoDB" id="274922at2759"/>
<keyword evidence="3" id="KW-0479">Metal-binding</keyword>
<evidence type="ECO:0000313" key="11">
    <source>
        <dbReference type="EMBL" id="KAA8494852.1"/>
    </source>
</evidence>
<proteinExistence type="inferred from homology"/>
<dbReference type="PANTHER" id="PTHR11038">
    <property type="entry name" value="MITOCHONDRIAL IMPORT INNER MEMBRANE TRANSLOCASE SUBUNIT TIM10"/>
    <property type="match status" value="1"/>
</dbReference>
<dbReference type="GO" id="GO:0046872">
    <property type="term" value="F:metal ion binding"/>
    <property type="evidence" value="ECO:0007669"/>
    <property type="project" value="UniProtKB-KW"/>
</dbReference>
<feature type="domain" description="Tim10-like" evidence="10">
    <location>
        <begin position="27"/>
        <end position="77"/>
    </location>
</feature>
<evidence type="ECO:0000256" key="9">
    <source>
        <dbReference type="RuleBase" id="RU367043"/>
    </source>
</evidence>
<dbReference type="Gene3D" id="1.10.287.810">
    <property type="entry name" value="Mitochondrial import inner membrane translocase subunit tim13 like domains"/>
    <property type="match status" value="1"/>
</dbReference>
<protein>
    <recommendedName>
        <fullName evidence="9">Mitochondrial import inner membrane translocase subunit</fullName>
    </recommendedName>
</protein>
<comment type="subcellular location">
    <subcellularLocation>
        <location evidence="9">Mitochondrion inner membrane</location>
        <topology evidence="9">Peripheral membrane protein</topology>
        <orientation evidence="9">Intermembrane side</orientation>
    </subcellularLocation>
</comment>
<dbReference type="InterPro" id="IPR035427">
    <property type="entry name" value="Tim10-like_dom_sf"/>
</dbReference>
<evidence type="ECO:0000256" key="5">
    <source>
        <dbReference type="ARBA" id="ARBA00022927"/>
    </source>
</evidence>
<keyword evidence="9" id="KW-0143">Chaperone</keyword>
<accession>A0A5J4YVG9</accession>
<evidence type="ECO:0000256" key="3">
    <source>
        <dbReference type="ARBA" id="ARBA00022723"/>
    </source>
</evidence>
<dbReference type="Proteomes" id="UP000324585">
    <property type="component" value="Unassembled WGS sequence"/>
</dbReference>
<dbReference type="EMBL" id="VRMN01000004">
    <property type="protein sequence ID" value="KAA8494852.1"/>
    <property type="molecule type" value="Genomic_DNA"/>
</dbReference>
<sequence length="119" mass="12680">MNAYGAAMPGAGGPGGVSQAEAAQIMQQEAQFYIDFVNKVTDACFKKCVAKFNEGDLNTGEQACVDRCVSKYFDVSLARAAHARSCRDTSGSEGVRRAVTVGSSPVIAMFISEAREVRF</sequence>
<keyword evidence="2 9" id="KW-0813">Transport</keyword>
<keyword evidence="9" id="KW-0999">Mitochondrion inner membrane</keyword>
<dbReference type="Pfam" id="PF02953">
    <property type="entry name" value="zf-Tim10_DDP"/>
    <property type="match status" value="1"/>
</dbReference>
<keyword evidence="12" id="KW-1185">Reference proteome</keyword>
<keyword evidence="9" id="KW-0472">Membrane</keyword>
<evidence type="ECO:0000259" key="10">
    <source>
        <dbReference type="Pfam" id="PF02953"/>
    </source>
</evidence>
<dbReference type="PANTHER" id="PTHR11038:SF16">
    <property type="entry name" value="MITOCHONDRIAL IMPORT INNER MEMBRANE TRANSLOCASE SUBUNIT TIM10"/>
    <property type="match status" value="1"/>
</dbReference>
<keyword evidence="5 9" id="KW-0653">Protein transport</keyword>
<comment type="subunit">
    <text evidence="9">Heterohexamer.</text>
</comment>
<name>A0A5J4YVG9_PORPP</name>
<evidence type="ECO:0000313" key="12">
    <source>
        <dbReference type="Proteomes" id="UP000324585"/>
    </source>
</evidence>
<evidence type="ECO:0000256" key="6">
    <source>
        <dbReference type="ARBA" id="ARBA00023010"/>
    </source>
</evidence>
<comment type="similarity">
    <text evidence="1 9">Belongs to the small Tim family.</text>
</comment>
<keyword evidence="8 9" id="KW-1015">Disulfide bond</keyword>
<dbReference type="GO" id="GO:0045039">
    <property type="term" value="P:protein insertion into mitochondrial inner membrane"/>
    <property type="evidence" value="ECO:0007669"/>
    <property type="project" value="TreeGrafter"/>
</dbReference>
<dbReference type="AlphaFoldDB" id="A0A5J4YVG9"/>
<keyword evidence="6 9" id="KW-0811">Translocation</keyword>
<dbReference type="GO" id="GO:0005743">
    <property type="term" value="C:mitochondrial inner membrane"/>
    <property type="evidence" value="ECO:0007669"/>
    <property type="project" value="UniProtKB-SubCell"/>
</dbReference>